<gene>
    <name evidence="10" type="ordered locus">Dacet_0511</name>
</gene>
<dbReference type="Gene3D" id="3.90.226.10">
    <property type="entry name" value="2-enoyl-CoA Hydratase, Chain A, domain 1"/>
    <property type="match status" value="1"/>
</dbReference>
<feature type="domain" description="NfeD1b N-terminal" evidence="9">
    <location>
        <begin position="21"/>
        <end position="164"/>
    </location>
</feature>
<protein>
    <submittedName>
        <fullName evidence="10">Uncharacterized protein</fullName>
    </submittedName>
</protein>
<evidence type="ECO:0000256" key="6">
    <source>
        <dbReference type="SAM" id="SignalP"/>
    </source>
</evidence>
<keyword evidence="2 5" id="KW-0812">Transmembrane</keyword>
<feature type="transmembrane region" description="Helical" evidence="5">
    <location>
        <begin position="269"/>
        <end position="287"/>
    </location>
</feature>
<feature type="transmembrane region" description="Helical" evidence="5">
    <location>
        <begin position="292"/>
        <end position="309"/>
    </location>
</feature>
<evidence type="ECO:0000259" key="7">
    <source>
        <dbReference type="Pfam" id="PF01957"/>
    </source>
</evidence>
<dbReference type="HOGENOM" id="CLU_024619_1_1_0"/>
<dbReference type="KEGG" id="dap:Dacet_0511"/>
<dbReference type="GO" id="GO:0016020">
    <property type="term" value="C:membrane"/>
    <property type="evidence" value="ECO:0007669"/>
    <property type="project" value="UniProtKB-SubCell"/>
</dbReference>
<dbReference type="Proteomes" id="UP000002012">
    <property type="component" value="Chromosome"/>
</dbReference>
<sequence length="412" mass="43908" precursor="true">MKKLLFLILMAAAFTVQAKDIFVITVDGVITGYTEKYIETSLKEAKANGGVLLIQLDTPGGILDSTRGIVQVLLESDTPVIIFVSPQGARAGSAGTFIVLASHYAAMAEGTNIGAAHPVNVTGKDLEGHMAQKIENDTVAFMRSIAEKRGRDVESAVSTVTDSKSYTAKEALSLGLVDQVTNTIDEVSEAAGLKLGFQPGKVVHLTATPLQKVAFFLSDPNVLVLLLFIGILAIFLEFKIPGTFIFAAVGIAAILLFLMGINIIPVNSIALLLIVAGIGLLAAEIFVPSFGLLTVASIASLGAGMYLLFSTEGNMGIAVSIWLIVAMIGFIVFIMILIGRLLLRDFRRKPATGKESLKGLEATVTNWNDGHGHVFVHGEIWGAQSDQELTRDEKVIITAVEGMKVKVEKKNV</sequence>
<evidence type="ECO:0000259" key="8">
    <source>
        <dbReference type="Pfam" id="PF24961"/>
    </source>
</evidence>
<dbReference type="EMBL" id="CP001968">
    <property type="protein sequence ID" value="ADD67309.1"/>
    <property type="molecule type" value="Genomic_DNA"/>
</dbReference>
<dbReference type="Gene3D" id="2.40.50.140">
    <property type="entry name" value="Nucleic acid-binding proteins"/>
    <property type="match status" value="1"/>
</dbReference>
<evidence type="ECO:0000256" key="1">
    <source>
        <dbReference type="ARBA" id="ARBA00004141"/>
    </source>
</evidence>
<dbReference type="CDD" id="cd07020">
    <property type="entry name" value="Clp_protease_NfeD_1"/>
    <property type="match status" value="1"/>
</dbReference>
<dbReference type="InterPro" id="IPR056738">
    <property type="entry name" value="NfeD1b_N"/>
</dbReference>
<feature type="chain" id="PRO_5003058214" evidence="6">
    <location>
        <begin position="19"/>
        <end position="412"/>
    </location>
</feature>
<keyword evidence="11" id="KW-1185">Reference proteome</keyword>
<reference evidence="10 11" key="1">
    <citation type="journal article" date="2010" name="Stand. Genomic Sci.">
        <title>Complete genome sequence of Denitrovibrio acetiphilus type strain (N2460).</title>
        <authorList>
            <person name="Kiss H."/>
            <person name="Lang E."/>
            <person name="Lapidus A."/>
            <person name="Copeland A."/>
            <person name="Nolan M."/>
            <person name="Glavina Del Rio T."/>
            <person name="Chen F."/>
            <person name="Lucas S."/>
            <person name="Tice H."/>
            <person name="Cheng J.F."/>
            <person name="Han C."/>
            <person name="Goodwin L."/>
            <person name="Pitluck S."/>
            <person name="Liolios K."/>
            <person name="Pati A."/>
            <person name="Ivanova N."/>
            <person name="Mavromatis K."/>
            <person name="Chen A."/>
            <person name="Palaniappan K."/>
            <person name="Land M."/>
            <person name="Hauser L."/>
            <person name="Chang Y.J."/>
            <person name="Jeffries C.D."/>
            <person name="Detter J.C."/>
            <person name="Brettin T."/>
            <person name="Spring S."/>
            <person name="Rohde M."/>
            <person name="Goker M."/>
            <person name="Woyke T."/>
            <person name="Bristow J."/>
            <person name="Eisen J.A."/>
            <person name="Markowitz V."/>
            <person name="Hugenholtz P."/>
            <person name="Kyrpides N.C."/>
            <person name="Klenk H.P."/>
        </authorList>
    </citation>
    <scope>NUCLEOTIDE SEQUENCE [LARGE SCALE GENOMIC DNA]</scope>
    <source>
        <strain evidence="11">DSM 12809 / NBRC 114555 / N2460</strain>
    </source>
</reference>
<dbReference type="SUPFAM" id="SSF141322">
    <property type="entry name" value="NfeD domain-like"/>
    <property type="match status" value="1"/>
</dbReference>
<feature type="transmembrane region" description="Helical" evidence="5">
    <location>
        <begin position="321"/>
        <end position="343"/>
    </location>
</feature>
<evidence type="ECO:0000313" key="11">
    <source>
        <dbReference type="Proteomes" id="UP000002012"/>
    </source>
</evidence>
<evidence type="ECO:0000256" key="3">
    <source>
        <dbReference type="ARBA" id="ARBA00022989"/>
    </source>
</evidence>
<keyword evidence="4 5" id="KW-0472">Membrane</keyword>
<feature type="signal peptide" evidence="6">
    <location>
        <begin position="1"/>
        <end position="18"/>
    </location>
</feature>
<keyword evidence="6" id="KW-0732">Signal</keyword>
<dbReference type="Pfam" id="PF25145">
    <property type="entry name" value="NfeD1b_N"/>
    <property type="match status" value="1"/>
</dbReference>
<dbReference type="InterPro" id="IPR002810">
    <property type="entry name" value="NfeD-like_C"/>
</dbReference>
<dbReference type="AlphaFoldDB" id="D4H3Z8"/>
<dbReference type="PANTHER" id="PTHR33507">
    <property type="entry name" value="INNER MEMBRANE PROTEIN YBBJ"/>
    <property type="match status" value="1"/>
</dbReference>
<dbReference type="PaxDb" id="522772-Dacet_0511"/>
<keyword evidence="3 5" id="KW-1133">Transmembrane helix</keyword>
<organism evidence="10 11">
    <name type="scientific">Denitrovibrio acetiphilus (strain DSM 12809 / NBRC 114555 / N2460)</name>
    <dbReference type="NCBI Taxonomy" id="522772"/>
    <lineage>
        <taxon>Bacteria</taxon>
        <taxon>Pseudomonadati</taxon>
        <taxon>Deferribacterota</taxon>
        <taxon>Deferribacteres</taxon>
        <taxon>Deferribacterales</taxon>
        <taxon>Geovibrionaceae</taxon>
        <taxon>Denitrovibrio</taxon>
    </lineage>
</organism>
<dbReference type="PANTHER" id="PTHR33507:SF4">
    <property type="entry name" value="NODULATION COMPETITIVENESS PROTEIN NFED"/>
    <property type="match status" value="1"/>
</dbReference>
<dbReference type="OrthoDB" id="9806253at2"/>
<accession>D4H3Z8</accession>
<comment type="subcellular location">
    <subcellularLocation>
        <location evidence="1">Membrane</location>
        <topology evidence="1">Multi-pass membrane protein</topology>
    </subcellularLocation>
</comment>
<evidence type="ECO:0000256" key="2">
    <source>
        <dbReference type="ARBA" id="ARBA00022692"/>
    </source>
</evidence>
<dbReference type="InterPro" id="IPR029045">
    <property type="entry name" value="ClpP/crotonase-like_dom_sf"/>
</dbReference>
<dbReference type="SUPFAM" id="SSF52096">
    <property type="entry name" value="ClpP/crotonase"/>
    <property type="match status" value="1"/>
</dbReference>
<dbReference type="InterPro" id="IPR052165">
    <property type="entry name" value="Membrane_assoc_protease"/>
</dbReference>
<name>D4H3Z8_DENA2</name>
<evidence type="ECO:0000256" key="4">
    <source>
        <dbReference type="ARBA" id="ARBA00023136"/>
    </source>
</evidence>
<feature type="domain" description="NfeD-like C-terminal" evidence="7">
    <location>
        <begin position="355"/>
        <end position="409"/>
    </location>
</feature>
<evidence type="ECO:0000256" key="5">
    <source>
        <dbReference type="SAM" id="Phobius"/>
    </source>
</evidence>
<dbReference type="Pfam" id="PF01957">
    <property type="entry name" value="NfeD"/>
    <property type="match status" value="1"/>
</dbReference>
<feature type="transmembrane region" description="Helical" evidence="5">
    <location>
        <begin position="213"/>
        <end position="236"/>
    </location>
</feature>
<dbReference type="InterPro" id="IPR012340">
    <property type="entry name" value="NA-bd_OB-fold"/>
</dbReference>
<proteinExistence type="predicted"/>
<feature type="transmembrane region" description="Helical" evidence="5">
    <location>
        <begin position="243"/>
        <end position="263"/>
    </location>
</feature>
<dbReference type="RefSeq" id="WP_013009853.1">
    <property type="nucleotide sequence ID" value="NC_013943.1"/>
</dbReference>
<evidence type="ECO:0000259" key="9">
    <source>
        <dbReference type="Pfam" id="PF25145"/>
    </source>
</evidence>
<dbReference type="eggNOG" id="COG1030">
    <property type="taxonomic scope" value="Bacteria"/>
</dbReference>
<dbReference type="InterPro" id="IPR056739">
    <property type="entry name" value="NfeD_membrane"/>
</dbReference>
<dbReference type="Pfam" id="PF24961">
    <property type="entry name" value="NfeD_membrane"/>
    <property type="match status" value="1"/>
</dbReference>
<dbReference type="STRING" id="522772.Dacet_0511"/>
<evidence type="ECO:0000313" key="10">
    <source>
        <dbReference type="EMBL" id="ADD67309.1"/>
    </source>
</evidence>
<feature type="domain" description="NfeD integral membrane" evidence="8">
    <location>
        <begin position="221"/>
        <end position="337"/>
    </location>
</feature>
<dbReference type="InParanoid" id="D4H3Z8"/>